<dbReference type="AlphaFoldDB" id="A0A4U1JS65"/>
<evidence type="ECO:0000256" key="3">
    <source>
        <dbReference type="PIRSR" id="PIRSR004848-1"/>
    </source>
</evidence>
<dbReference type="PANTHER" id="PTHR10146:SF14">
    <property type="entry name" value="PYRIDOXAL PHOSPHATE HOMEOSTASIS PROTEIN"/>
    <property type="match status" value="1"/>
</dbReference>
<organism evidence="6 7">
    <name type="scientific">Rhodobacter capsulatus</name>
    <name type="common">Rhodopseudomonas capsulata</name>
    <dbReference type="NCBI Taxonomy" id="1061"/>
    <lineage>
        <taxon>Bacteria</taxon>
        <taxon>Pseudomonadati</taxon>
        <taxon>Pseudomonadota</taxon>
        <taxon>Alphaproteobacteria</taxon>
        <taxon>Rhodobacterales</taxon>
        <taxon>Rhodobacter group</taxon>
        <taxon>Rhodobacter</taxon>
    </lineage>
</organism>
<reference evidence="6 7" key="1">
    <citation type="submission" date="2019-04" db="EMBL/GenBank/DDBJ databases">
        <title>Draft Whole-Genome sequence of the purple photosynthetic bacterium Rhodobacter capsulatus SP108 with an indigenous class A beta-lactamase.</title>
        <authorList>
            <person name="Robertson S."/>
            <person name="Meyer T.E."/>
            <person name="Kyndt J.A."/>
        </authorList>
    </citation>
    <scope>NUCLEOTIDE SEQUENCE [LARGE SCALE GENOMIC DNA]</scope>
    <source>
        <strain evidence="6 7">SP108</strain>
    </source>
</reference>
<evidence type="ECO:0000313" key="7">
    <source>
        <dbReference type="Proteomes" id="UP000310597"/>
    </source>
</evidence>
<dbReference type="EMBL" id="SWJZ01000043">
    <property type="protein sequence ID" value="TKD18140.1"/>
    <property type="molecule type" value="Genomic_DNA"/>
</dbReference>
<dbReference type="Proteomes" id="UP000310597">
    <property type="component" value="Unassembled WGS sequence"/>
</dbReference>
<dbReference type="SUPFAM" id="SSF51419">
    <property type="entry name" value="PLP-binding barrel"/>
    <property type="match status" value="1"/>
</dbReference>
<dbReference type="CDD" id="cd00635">
    <property type="entry name" value="PLPDE_III_YBL036c_like"/>
    <property type="match status" value="1"/>
</dbReference>
<dbReference type="NCBIfam" id="TIGR00044">
    <property type="entry name" value="YggS family pyridoxal phosphate-dependent enzyme"/>
    <property type="match status" value="1"/>
</dbReference>
<feature type="modified residue" description="N6-(pyridoxal phosphate)lysine" evidence="2 3">
    <location>
        <position position="31"/>
    </location>
</feature>
<name>A0A4U1JS65_RHOCA</name>
<sequence length="220" mass="23130">MGLQEIERRIAEATRAAGRVEGSVRLIAVSKVQPPDRVLAVLDEGQRLFGENYVQEAAGKWPAWRAEFPGVCVHMIGPLQTNKAKQAVALFEAIHTLDRSSLAVKLAALAQVRGGSPDLFVQVNTGAEPQKAGVPPEALDAFVAEARRLDLPVVGLMCIPPEAEDPAPHFALLAGMAARNGLTGLSMGMSSDFEAAIAAGATHVRVGSAIFGARDYGAKA</sequence>
<evidence type="ECO:0000256" key="4">
    <source>
        <dbReference type="RuleBase" id="RU004514"/>
    </source>
</evidence>
<dbReference type="PANTHER" id="PTHR10146">
    <property type="entry name" value="PROLINE SYNTHETASE CO-TRANSCRIBED BACTERIAL HOMOLOG PROTEIN"/>
    <property type="match status" value="1"/>
</dbReference>
<comment type="function">
    <text evidence="2">Pyridoxal 5'-phosphate (PLP)-binding protein, which is involved in PLP homeostasis.</text>
</comment>
<evidence type="ECO:0000256" key="2">
    <source>
        <dbReference type="HAMAP-Rule" id="MF_02087"/>
    </source>
</evidence>
<protein>
    <recommendedName>
        <fullName evidence="2">Pyridoxal phosphate homeostasis protein</fullName>
        <shortName evidence="2">PLP homeostasis protein</shortName>
    </recommendedName>
</protein>
<dbReference type="Gene3D" id="3.20.20.10">
    <property type="entry name" value="Alanine racemase"/>
    <property type="match status" value="1"/>
</dbReference>
<comment type="caution">
    <text evidence="6">The sequence shown here is derived from an EMBL/GenBank/DDBJ whole genome shotgun (WGS) entry which is preliminary data.</text>
</comment>
<gene>
    <name evidence="6" type="ORF">FBT96_11055</name>
</gene>
<dbReference type="InterPro" id="IPR001608">
    <property type="entry name" value="Ala_racemase_N"/>
</dbReference>
<feature type="domain" description="Alanine racemase N-terminal" evidence="5">
    <location>
        <begin position="4"/>
        <end position="214"/>
    </location>
</feature>
<dbReference type="PIRSF" id="PIRSF004848">
    <property type="entry name" value="YBL036c_PLPDEIII"/>
    <property type="match status" value="1"/>
</dbReference>
<evidence type="ECO:0000256" key="1">
    <source>
        <dbReference type="ARBA" id="ARBA00022898"/>
    </source>
</evidence>
<proteinExistence type="inferred from homology"/>
<dbReference type="Pfam" id="PF01168">
    <property type="entry name" value="Ala_racemase_N"/>
    <property type="match status" value="1"/>
</dbReference>
<evidence type="ECO:0000259" key="5">
    <source>
        <dbReference type="Pfam" id="PF01168"/>
    </source>
</evidence>
<dbReference type="InterPro" id="IPR011078">
    <property type="entry name" value="PyrdxlP_homeostasis"/>
</dbReference>
<dbReference type="GO" id="GO:0030170">
    <property type="term" value="F:pyridoxal phosphate binding"/>
    <property type="evidence" value="ECO:0007669"/>
    <property type="project" value="UniProtKB-UniRule"/>
</dbReference>
<dbReference type="InterPro" id="IPR029066">
    <property type="entry name" value="PLP-binding_barrel"/>
</dbReference>
<dbReference type="RefSeq" id="WP_136906605.1">
    <property type="nucleotide sequence ID" value="NZ_SWJZ01000043.1"/>
</dbReference>
<comment type="similarity">
    <text evidence="2 4">Belongs to the pyridoxal phosphate-binding protein YggS/PROSC family.</text>
</comment>
<dbReference type="FunFam" id="3.20.20.10:FF:000018">
    <property type="entry name" value="Pyridoxal phosphate homeostasis protein"/>
    <property type="match status" value="1"/>
</dbReference>
<keyword evidence="1 2" id="KW-0663">Pyridoxal phosphate</keyword>
<evidence type="ECO:0000313" key="6">
    <source>
        <dbReference type="EMBL" id="TKD18140.1"/>
    </source>
</evidence>
<dbReference type="OrthoDB" id="9804072at2"/>
<dbReference type="HAMAP" id="MF_02087">
    <property type="entry name" value="PLP_homeostasis"/>
    <property type="match status" value="1"/>
</dbReference>
<accession>A0A4U1JS65</accession>
<comment type="cofactor">
    <cofactor evidence="3">
        <name>pyridoxal 5'-phosphate</name>
        <dbReference type="ChEBI" id="CHEBI:597326"/>
    </cofactor>
</comment>